<comment type="caution">
    <text evidence="2">The sequence shown here is derived from an EMBL/GenBank/DDBJ whole genome shotgun (WGS) entry which is preliminary data.</text>
</comment>
<name>A0A8S4ACI5_9TELE</name>
<dbReference type="Proteomes" id="UP000677803">
    <property type="component" value="Unassembled WGS sequence"/>
</dbReference>
<proteinExistence type="predicted"/>
<protein>
    <submittedName>
        <fullName evidence="2">(Atlantic silverside) hypothetical protein</fullName>
    </submittedName>
</protein>
<evidence type="ECO:0000256" key="1">
    <source>
        <dbReference type="SAM" id="MobiDB-lite"/>
    </source>
</evidence>
<feature type="region of interest" description="Disordered" evidence="1">
    <location>
        <begin position="80"/>
        <end position="119"/>
    </location>
</feature>
<sequence>TWKYDRIVVFDVEFREILDISAGEPGALHQHVSLLLRRLPFQVHQNSGGFVDLSAVVNSAARQHHGHPLRHLCGVESFVEAAHSPGRQQAPAAVQQGEHGGLSAGKTTPPPPSSSTFLK</sequence>
<evidence type="ECO:0000313" key="3">
    <source>
        <dbReference type="Proteomes" id="UP000677803"/>
    </source>
</evidence>
<reference evidence="2" key="1">
    <citation type="submission" date="2021-05" db="EMBL/GenBank/DDBJ databases">
        <authorList>
            <person name="Tigano A."/>
        </authorList>
    </citation>
    <scope>NUCLEOTIDE SEQUENCE</scope>
</reference>
<gene>
    <name evidence="2" type="ORF">MMEN_LOCUS2469</name>
</gene>
<evidence type="ECO:0000313" key="2">
    <source>
        <dbReference type="EMBL" id="CAG5865817.1"/>
    </source>
</evidence>
<keyword evidence="3" id="KW-1185">Reference proteome</keyword>
<dbReference type="AlphaFoldDB" id="A0A8S4ACI5"/>
<dbReference type="EMBL" id="CAJRST010001113">
    <property type="protein sequence ID" value="CAG5865817.1"/>
    <property type="molecule type" value="Genomic_DNA"/>
</dbReference>
<accession>A0A8S4ACI5</accession>
<organism evidence="2 3">
    <name type="scientific">Menidia menidia</name>
    <name type="common">Atlantic silverside</name>
    <dbReference type="NCBI Taxonomy" id="238744"/>
    <lineage>
        <taxon>Eukaryota</taxon>
        <taxon>Metazoa</taxon>
        <taxon>Chordata</taxon>
        <taxon>Craniata</taxon>
        <taxon>Vertebrata</taxon>
        <taxon>Euteleostomi</taxon>
        <taxon>Actinopterygii</taxon>
        <taxon>Neopterygii</taxon>
        <taxon>Teleostei</taxon>
        <taxon>Neoteleostei</taxon>
        <taxon>Acanthomorphata</taxon>
        <taxon>Ovalentaria</taxon>
        <taxon>Atherinomorphae</taxon>
        <taxon>Atheriniformes</taxon>
        <taxon>Atherinopsidae</taxon>
        <taxon>Menidiinae</taxon>
        <taxon>Menidia</taxon>
    </lineage>
</organism>
<feature type="non-terminal residue" evidence="2">
    <location>
        <position position="119"/>
    </location>
</feature>